<sequence>MLPGPLAGAGHGPSGGTHRGPGEAWRRRYAEPVDRCDECAFVYAGVSGTDLPRLLRELGARYAAALDEVPDLRRRPAERVWSALEYTCHVRDVLRVQGERLVLALTVEEPEFPPMGRDERAVADAYNEQESAVVLAELGAAADDLAARFRTLGRSELARTGIYPWPRPQARTLLWLGQHTIHEGEHHLLDIRRAARSQTTGAA</sequence>
<organism evidence="3 4">
    <name type="scientific">Micromonospora deserti</name>
    <dbReference type="NCBI Taxonomy" id="2070366"/>
    <lineage>
        <taxon>Bacteria</taxon>
        <taxon>Bacillati</taxon>
        <taxon>Actinomycetota</taxon>
        <taxon>Actinomycetes</taxon>
        <taxon>Micromonosporales</taxon>
        <taxon>Micromonosporaceae</taxon>
        <taxon>Micromonospora</taxon>
    </lineage>
</organism>
<feature type="domain" description="DinB-like" evidence="2">
    <location>
        <begin position="56"/>
        <end position="190"/>
    </location>
</feature>
<dbReference type="SUPFAM" id="SSF109854">
    <property type="entry name" value="DinB/YfiT-like putative metalloenzymes"/>
    <property type="match status" value="1"/>
</dbReference>
<evidence type="ECO:0000313" key="3">
    <source>
        <dbReference type="EMBL" id="PZG02438.1"/>
    </source>
</evidence>
<name>A0A2W2DRQ8_9ACTN</name>
<dbReference type="InterPro" id="IPR034660">
    <property type="entry name" value="DinB/YfiT-like"/>
</dbReference>
<proteinExistence type="predicted"/>
<accession>A0A2W2DRQ8</accession>
<dbReference type="AlphaFoldDB" id="A0A2W2DRQ8"/>
<dbReference type="Pfam" id="PF12867">
    <property type="entry name" value="DinB_2"/>
    <property type="match status" value="1"/>
</dbReference>
<keyword evidence="4" id="KW-1185">Reference proteome</keyword>
<feature type="region of interest" description="Disordered" evidence="1">
    <location>
        <begin position="1"/>
        <end position="23"/>
    </location>
</feature>
<protein>
    <recommendedName>
        <fullName evidence="2">DinB-like domain-containing protein</fullName>
    </recommendedName>
</protein>
<dbReference type="InterPro" id="IPR024775">
    <property type="entry name" value="DinB-like"/>
</dbReference>
<dbReference type="Proteomes" id="UP000248749">
    <property type="component" value="Unassembled WGS sequence"/>
</dbReference>
<reference evidence="3 4" key="1">
    <citation type="submission" date="2018-01" db="EMBL/GenBank/DDBJ databases">
        <title>Draft genome sequence of Salinispora sp. 13K206.</title>
        <authorList>
            <person name="Sahin N."/>
            <person name="Saygin H."/>
            <person name="Ay H."/>
        </authorList>
    </citation>
    <scope>NUCLEOTIDE SEQUENCE [LARGE SCALE GENOMIC DNA]</scope>
    <source>
        <strain evidence="3 4">13K206</strain>
    </source>
</reference>
<dbReference type="EMBL" id="POUB01000008">
    <property type="protein sequence ID" value="PZG02438.1"/>
    <property type="molecule type" value="Genomic_DNA"/>
</dbReference>
<dbReference type="Gene3D" id="1.20.120.450">
    <property type="entry name" value="dinb family like domain"/>
    <property type="match status" value="1"/>
</dbReference>
<comment type="caution">
    <text evidence="3">The sequence shown here is derived from an EMBL/GenBank/DDBJ whole genome shotgun (WGS) entry which is preliminary data.</text>
</comment>
<gene>
    <name evidence="3" type="ORF">C1I99_02345</name>
</gene>
<evidence type="ECO:0000256" key="1">
    <source>
        <dbReference type="SAM" id="MobiDB-lite"/>
    </source>
</evidence>
<evidence type="ECO:0000313" key="4">
    <source>
        <dbReference type="Proteomes" id="UP000248749"/>
    </source>
</evidence>
<evidence type="ECO:0000259" key="2">
    <source>
        <dbReference type="Pfam" id="PF12867"/>
    </source>
</evidence>
<feature type="compositionally biased region" description="Gly residues" evidence="1">
    <location>
        <begin position="7"/>
        <end position="19"/>
    </location>
</feature>